<accession>A0A1M7L4Q7</accession>
<evidence type="ECO:0000313" key="10">
    <source>
        <dbReference type="Proteomes" id="UP000184420"/>
    </source>
</evidence>
<gene>
    <name evidence="9" type="ORF">SAMN05444266_110130</name>
</gene>
<dbReference type="Pfam" id="PF02687">
    <property type="entry name" value="FtsX"/>
    <property type="match status" value="2"/>
</dbReference>
<evidence type="ECO:0000256" key="4">
    <source>
        <dbReference type="ARBA" id="ARBA00022989"/>
    </source>
</evidence>
<feature type="transmembrane region" description="Helical" evidence="6">
    <location>
        <begin position="21"/>
        <end position="41"/>
    </location>
</feature>
<feature type="transmembrane region" description="Helical" evidence="6">
    <location>
        <begin position="670"/>
        <end position="691"/>
    </location>
</feature>
<evidence type="ECO:0000256" key="1">
    <source>
        <dbReference type="ARBA" id="ARBA00004651"/>
    </source>
</evidence>
<evidence type="ECO:0000256" key="2">
    <source>
        <dbReference type="ARBA" id="ARBA00022475"/>
    </source>
</evidence>
<evidence type="ECO:0000256" key="3">
    <source>
        <dbReference type="ARBA" id="ARBA00022692"/>
    </source>
</evidence>
<dbReference type="PANTHER" id="PTHR30572:SF18">
    <property type="entry name" value="ABC-TYPE MACROLIDE FAMILY EXPORT SYSTEM PERMEASE COMPONENT 2"/>
    <property type="match status" value="1"/>
</dbReference>
<feature type="domain" description="ABC3 transporter permease C-terminal" evidence="7">
    <location>
        <begin position="670"/>
        <end position="779"/>
    </location>
</feature>
<keyword evidence="4 6" id="KW-1133">Transmembrane helix</keyword>
<dbReference type="Proteomes" id="UP000184420">
    <property type="component" value="Unassembled WGS sequence"/>
</dbReference>
<feature type="domain" description="ABC3 transporter permease C-terminal" evidence="7">
    <location>
        <begin position="284"/>
        <end position="400"/>
    </location>
</feature>
<dbReference type="PANTHER" id="PTHR30572">
    <property type="entry name" value="MEMBRANE COMPONENT OF TRANSPORTER-RELATED"/>
    <property type="match status" value="1"/>
</dbReference>
<dbReference type="STRING" id="1419482.SAMN05444266_110130"/>
<feature type="transmembrane region" description="Helical" evidence="6">
    <location>
        <begin position="333"/>
        <end position="355"/>
    </location>
</feature>
<dbReference type="RefSeq" id="WP_073086295.1">
    <property type="nucleotide sequence ID" value="NZ_FRBL01000010.1"/>
</dbReference>
<protein>
    <submittedName>
        <fullName evidence="9">Duplicated orphan permease</fullName>
    </submittedName>
</protein>
<feature type="transmembrane region" description="Helical" evidence="6">
    <location>
        <begin position="416"/>
        <end position="440"/>
    </location>
</feature>
<evidence type="ECO:0000313" key="9">
    <source>
        <dbReference type="EMBL" id="SHM72774.1"/>
    </source>
</evidence>
<dbReference type="InterPro" id="IPR050250">
    <property type="entry name" value="Macrolide_Exporter_MacB"/>
</dbReference>
<feature type="transmembrane region" description="Helical" evidence="6">
    <location>
        <begin position="711"/>
        <end position="731"/>
    </location>
</feature>
<feature type="transmembrane region" description="Helical" evidence="6">
    <location>
        <begin position="277"/>
        <end position="298"/>
    </location>
</feature>
<feature type="transmembrane region" description="Helical" evidence="6">
    <location>
        <begin position="751"/>
        <end position="771"/>
    </location>
</feature>
<dbReference type="EMBL" id="FRBL01000010">
    <property type="protein sequence ID" value="SHM72774.1"/>
    <property type="molecule type" value="Genomic_DNA"/>
</dbReference>
<dbReference type="OrthoDB" id="5933722at2"/>
<reference evidence="9 10" key="1">
    <citation type="submission" date="2016-11" db="EMBL/GenBank/DDBJ databases">
        <authorList>
            <person name="Jaros S."/>
            <person name="Januszkiewicz K."/>
            <person name="Wedrychowicz H."/>
        </authorList>
    </citation>
    <scope>NUCLEOTIDE SEQUENCE [LARGE SCALE GENOMIC DNA]</scope>
    <source>
        <strain evidence="9 10">DSM 27406</strain>
    </source>
</reference>
<feature type="domain" description="MacB-like periplasmic core" evidence="8">
    <location>
        <begin position="427"/>
        <end position="633"/>
    </location>
</feature>
<keyword evidence="3 6" id="KW-0812">Transmembrane</keyword>
<dbReference type="InterPro" id="IPR025857">
    <property type="entry name" value="MacB_PCD"/>
</dbReference>
<name>A0A1M7L4Q7_9BACT</name>
<feature type="transmembrane region" description="Helical" evidence="6">
    <location>
        <begin position="375"/>
        <end position="395"/>
    </location>
</feature>
<keyword evidence="10" id="KW-1185">Reference proteome</keyword>
<evidence type="ECO:0000259" key="7">
    <source>
        <dbReference type="Pfam" id="PF02687"/>
    </source>
</evidence>
<evidence type="ECO:0000256" key="6">
    <source>
        <dbReference type="SAM" id="Phobius"/>
    </source>
</evidence>
<evidence type="ECO:0000256" key="5">
    <source>
        <dbReference type="ARBA" id="ARBA00023136"/>
    </source>
</evidence>
<dbReference type="InterPro" id="IPR003838">
    <property type="entry name" value="ABC3_permease_C"/>
</dbReference>
<dbReference type="Pfam" id="PF12704">
    <property type="entry name" value="MacB_PCD"/>
    <property type="match status" value="2"/>
</dbReference>
<dbReference type="AlphaFoldDB" id="A0A1M7L4Q7"/>
<organism evidence="9 10">
    <name type="scientific">Chitinophaga jiangningensis</name>
    <dbReference type="NCBI Taxonomy" id="1419482"/>
    <lineage>
        <taxon>Bacteria</taxon>
        <taxon>Pseudomonadati</taxon>
        <taxon>Bacteroidota</taxon>
        <taxon>Chitinophagia</taxon>
        <taxon>Chitinophagales</taxon>
        <taxon>Chitinophagaceae</taxon>
        <taxon>Chitinophaga</taxon>
    </lineage>
</organism>
<evidence type="ECO:0000259" key="8">
    <source>
        <dbReference type="Pfam" id="PF12704"/>
    </source>
</evidence>
<dbReference type="GO" id="GO:0005886">
    <property type="term" value="C:plasma membrane"/>
    <property type="evidence" value="ECO:0007669"/>
    <property type="project" value="UniProtKB-SubCell"/>
</dbReference>
<feature type="domain" description="MacB-like periplasmic core" evidence="8">
    <location>
        <begin position="21"/>
        <end position="239"/>
    </location>
</feature>
<keyword evidence="2" id="KW-1003">Cell membrane</keyword>
<dbReference type="GO" id="GO:0022857">
    <property type="term" value="F:transmembrane transporter activity"/>
    <property type="evidence" value="ECO:0007669"/>
    <property type="project" value="TreeGrafter"/>
</dbReference>
<proteinExistence type="predicted"/>
<keyword evidence="5 6" id="KW-0472">Membrane</keyword>
<sequence>MITNYLKTALRNLNKNKTYGVLNIFGLSIGIVCTCLILLWVEDEVNFNSYIQQKDNTWLTKIHWNLNNQLRTYTSTSGPVGPATMAEIPGIKSYARSTEGYTSALFNYRNNPTYSYGRYVDPDFLNIFECRFIEGSAAEAFTQVHSLVITEKTAKKLFNTTTGIVGKTITVDNTNAYTITGVVKDIPLNASVRFDWLAPLAAAYQGTNALNNWEAFQLETYFQTTPGTNITAITSKMNQLAKQNIPSYAVTYSLLNMNDWRLRSEYENGIQSGGRIIYVRLFLIIAGIILLVACINFMNLATARSEQRAKEVGVRKALGAGKGKLITQFIGEAIVQAVLATLVAILLLALVLPAFNTLVNKSLSLQLLQPSHLLALLALTLCCGLLAGSYPALYLSNFNPVAILKGFKVKSGGAAFIRKGLVVAQFSISIVLIIATVIIYQQIQHVKSRDLGFNIERLISIDATGDVVKNFASIRDALYNTGAVEKAALADHNPLYDGNSTDRITWDGKPADASTITSMRFIGPGFLETTGMQLLEGQNFTREADDSINVMVNQAFAKQIGAGSPLGKMLYARVSDSVTMKFRIAGVVKDYVYGDMYGSPDPVMFLGIPSRTNTIYARLNANIAPEVATARIGEVMRRFNPAYPFTYGFTDKQFNDMFQNEMLMQQLSRIFASIAIIISCLGLFGLSAYTAERRTKEIGIRKVLGASTQSITTLLSLDFLKLVGISMLIAFPTAWWMMVQWLEQYKYHVKVSPVVFVLAGITAILITMLTISYQSIRASMADPVKSLKTE</sequence>
<comment type="subcellular location">
    <subcellularLocation>
        <location evidence="1">Cell membrane</location>
        <topology evidence="1">Multi-pass membrane protein</topology>
    </subcellularLocation>
</comment>